<organism evidence="1">
    <name type="scientific">marine sediment metagenome</name>
    <dbReference type="NCBI Taxonomy" id="412755"/>
    <lineage>
        <taxon>unclassified sequences</taxon>
        <taxon>metagenomes</taxon>
        <taxon>ecological metagenomes</taxon>
    </lineage>
</organism>
<protein>
    <submittedName>
        <fullName evidence="1">Uncharacterized protein</fullName>
    </submittedName>
</protein>
<reference evidence="1" key="1">
    <citation type="journal article" date="2014" name="Front. Microbiol.">
        <title>High frequency of phylogenetically diverse reductive dehalogenase-homologous genes in deep subseafloor sedimentary metagenomes.</title>
        <authorList>
            <person name="Kawai M."/>
            <person name="Futagami T."/>
            <person name="Toyoda A."/>
            <person name="Takaki Y."/>
            <person name="Nishi S."/>
            <person name="Hori S."/>
            <person name="Arai W."/>
            <person name="Tsubouchi T."/>
            <person name="Morono Y."/>
            <person name="Uchiyama I."/>
            <person name="Ito T."/>
            <person name="Fujiyama A."/>
            <person name="Inagaki F."/>
            <person name="Takami H."/>
        </authorList>
    </citation>
    <scope>NUCLEOTIDE SEQUENCE</scope>
    <source>
        <strain evidence="1">Expedition CK06-06</strain>
    </source>
</reference>
<accession>X1BIJ2</accession>
<sequence length="46" mass="5516">MRPEVPEHEYSFDTDFVSGLDEYTDEGRPIRSRLTVTMYFEGEQRE</sequence>
<evidence type="ECO:0000313" key="1">
    <source>
        <dbReference type="EMBL" id="GAG71876.1"/>
    </source>
</evidence>
<name>X1BIJ2_9ZZZZ</name>
<dbReference type="AlphaFoldDB" id="X1BIJ2"/>
<dbReference type="EMBL" id="BART01000402">
    <property type="protein sequence ID" value="GAG71876.1"/>
    <property type="molecule type" value="Genomic_DNA"/>
</dbReference>
<feature type="non-terminal residue" evidence="1">
    <location>
        <position position="46"/>
    </location>
</feature>
<gene>
    <name evidence="1" type="ORF">S01H4_01979</name>
</gene>
<proteinExistence type="predicted"/>
<comment type="caution">
    <text evidence="1">The sequence shown here is derived from an EMBL/GenBank/DDBJ whole genome shotgun (WGS) entry which is preliminary data.</text>
</comment>